<comment type="caution">
    <text evidence="1">The sequence shown here is derived from an EMBL/GenBank/DDBJ whole genome shotgun (WGS) entry which is preliminary data.</text>
</comment>
<proteinExistence type="predicted"/>
<dbReference type="AlphaFoldDB" id="A0A4Y2VKK2"/>
<dbReference type="Proteomes" id="UP000499080">
    <property type="component" value="Unassembled WGS sequence"/>
</dbReference>
<dbReference type="EMBL" id="BGPR01048853">
    <property type="protein sequence ID" value="GBO25873.1"/>
    <property type="molecule type" value="Genomic_DNA"/>
</dbReference>
<reference evidence="1 3" key="1">
    <citation type="journal article" date="2019" name="Sci. Rep.">
        <title>Orb-weaving spider Araneus ventricosus genome elucidates the spidroin gene catalogue.</title>
        <authorList>
            <person name="Kono N."/>
            <person name="Nakamura H."/>
            <person name="Ohtoshi R."/>
            <person name="Moran D.A.P."/>
            <person name="Shinohara A."/>
            <person name="Yoshida Y."/>
            <person name="Fujiwara M."/>
            <person name="Mori M."/>
            <person name="Tomita M."/>
            <person name="Arakawa K."/>
        </authorList>
    </citation>
    <scope>NUCLEOTIDE SEQUENCE [LARGE SCALE GENOMIC DNA]</scope>
</reference>
<keyword evidence="3" id="KW-1185">Reference proteome</keyword>
<evidence type="ECO:0000313" key="2">
    <source>
        <dbReference type="EMBL" id="GBO25873.1"/>
    </source>
</evidence>
<name>A0A4Y2VKK2_ARAVE</name>
<evidence type="ECO:0000313" key="1">
    <source>
        <dbReference type="EMBL" id="GBO25843.1"/>
    </source>
</evidence>
<dbReference type="EMBL" id="BGPR01048831">
    <property type="protein sequence ID" value="GBO25843.1"/>
    <property type="molecule type" value="Genomic_DNA"/>
</dbReference>
<accession>A0A4Y2VKK2</accession>
<evidence type="ECO:0000313" key="3">
    <source>
        <dbReference type="Proteomes" id="UP000499080"/>
    </source>
</evidence>
<protein>
    <submittedName>
        <fullName evidence="1">Uncharacterized protein</fullName>
    </submittedName>
</protein>
<sequence>MTVTALSIALSSPDSHLALQTKLQVIPRSRFILQRVFLTRRDITWKSLEKSGSRLLIDISRKLSRFLKSSICRQICHQCRQKGQVRRKGQGSRPGRCLYSIIPL</sequence>
<organism evidence="1 3">
    <name type="scientific">Araneus ventricosus</name>
    <name type="common">Orbweaver spider</name>
    <name type="synonym">Epeira ventricosa</name>
    <dbReference type="NCBI Taxonomy" id="182803"/>
    <lineage>
        <taxon>Eukaryota</taxon>
        <taxon>Metazoa</taxon>
        <taxon>Ecdysozoa</taxon>
        <taxon>Arthropoda</taxon>
        <taxon>Chelicerata</taxon>
        <taxon>Arachnida</taxon>
        <taxon>Araneae</taxon>
        <taxon>Araneomorphae</taxon>
        <taxon>Entelegynae</taxon>
        <taxon>Araneoidea</taxon>
        <taxon>Araneidae</taxon>
        <taxon>Araneus</taxon>
    </lineage>
</organism>
<gene>
    <name evidence="2" type="ORF">AVEN_159737_1</name>
    <name evidence="1" type="ORF">AVEN_224350_1</name>
</gene>